<accession>A0ABY3Z0H2</accession>
<protein>
    <submittedName>
        <fullName evidence="1">Uncharacterized protein</fullName>
    </submittedName>
</protein>
<organism evidence="1 2">
    <name type="scientific">Streptomyces rimosus subsp. rimosus</name>
    <dbReference type="NCBI Taxonomy" id="132474"/>
    <lineage>
        <taxon>Bacteria</taxon>
        <taxon>Bacillati</taxon>
        <taxon>Actinomycetota</taxon>
        <taxon>Actinomycetes</taxon>
        <taxon>Kitasatosporales</taxon>
        <taxon>Streptomycetaceae</taxon>
        <taxon>Streptomyces</taxon>
    </lineage>
</organism>
<evidence type="ECO:0000313" key="2">
    <source>
        <dbReference type="Proteomes" id="UP000829494"/>
    </source>
</evidence>
<dbReference type="EMBL" id="CP094298">
    <property type="protein sequence ID" value="UNZ03801.1"/>
    <property type="molecule type" value="Genomic_DNA"/>
</dbReference>
<dbReference type="Proteomes" id="UP000829494">
    <property type="component" value="Chromosome"/>
</dbReference>
<keyword evidence="2" id="KW-1185">Reference proteome</keyword>
<sequence length="71" mass="8199">MTGNDEQVRRATTALETYTLSEEGWRTSPSETLQRVLADLMHWCEATQRGFDRSLALARERYGEERAPQQP</sequence>
<evidence type="ECO:0000313" key="1">
    <source>
        <dbReference type="EMBL" id="UNZ03801.1"/>
    </source>
</evidence>
<name>A0ABY3Z0H2_STRRM</name>
<proteinExistence type="predicted"/>
<gene>
    <name evidence="1" type="ORF">SRIMR7_16695</name>
</gene>
<reference evidence="1 2" key="1">
    <citation type="submission" date="2022-03" db="EMBL/GenBank/DDBJ databases">
        <title>Complete genome of Streptomyces rimosus ssp. rimosus R7 (=ATCC 10970).</title>
        <authorList>
            <person name="Beganovic S."/>
            <person name="Ruckert C."/>
            <person name="Busche T."/>
            <person name="Kalinowski J."/>
            <person name="Wittmann C."/>
        </authorList>
    </citation>
    <scope>NUCLEOTIDE SEQUENCE [LARGE SCALE GENOMIC DNA]</scope>
    <source>
        <strain evidence="1 2">R7</strain>
    </source>
</reference>
<dbReference type="GeneID" id="66857104"/>
<dbReference type="RefSeq" id="WP_003983045.1">
    <property type="nucleotide sequence ID" value="NZ_CP043497.1"/>
</dbReference>